<keyword evidence="2" id="KW-1185">Reference proteome</keyword>
<evidence type="ECO:0000313" key="1">
    <source>
        <dbReference type="EMBL" id="KAL1508876.1"/>
    </source>
</evidence>
<feature type="non-terminal residue" evidence="1">
    <location>
        <position position="1"/>
    </location>
</feature>
<dbReference type="AlphaFoldDB" id="A0ABD1F0W6"/>
<proteinExistence type="predicted"/>
<organism evidence="1 2">
    <name type="scientific">Hypothenemus hampei</name>
    <name type="common">Coffee berry borer</name>
    <dbReference type="NCBI Taxonomy" id="57062"/>
    <lineage>
        <taxon>Eukaryota</taxon>
        <taxon>Metazoa</taxon>
        <taxon>Ecdysozoa</taxon>
        <taxon>Arthropoda</taxon>
        <taxon>Hexapoda</taxon>
        <taxon>Insecta</taxon>
        <taxon>Pterygota</taxon>
        <taxon>Neoptera</taxon>
        <taxon>Endopterygota</taxon>
        <taxon>Coleoptera</taxon>
        <taxon>Polyphaga</taxon>
        <taxon>Cucujiformia</taxon>
        <taxon>Curculionidae</taxon>
        <taxon>Scolytinae</taxon>
        <taxon>Hypothenemus</taxon>
    </lineage>
</organism>
<protein>
    <submittedName>
        <fullName evidence="1">Uncharacterized protein</fullName>
    </submittedName>
</protein>
<accession>A0ABD1F0W6</accession>
<dbReference type="EMBL" id="JBDJPC010000003">
    <property type="protein sequence ID" value="KAL1508876.1"/>
    <property type="molecule type" value="Genomic_DNA"/>
</dbReference>
<evidence type="ECO:0000313" key="2">
    <source>
        <dbReference type="Proteomes" id="UP001566132"/>
    </source>
</evidence>
<gene>
    <name evidence="1" type="ORF">ABEB36_003699</name>
</gene>
<sequence>LKRNVKEPMEPRRVSTEDALTQWCCTLRRRSSQTKRNGLGHCFNEATKTQSIHRTHAT</sequence>
<name>A0ABD1F0W6_HYPHA</name>
<dbReference type="Proteomes" id="UP001566132">
    <property type="component" value="Unassembled WGS sequence"/>
</dbReference>
<reference evidence="1 2" key="1">
    <citation type="submission" date="2024-05" db="EMBL/GenBank/DDBJ databases">
        <title>Genetic variation in Jamaican populations of the coffee berry borer (Hypothenemus hampei).</title>
        <authorList>
            <person name="Errbii M."/>
            <person name="Myrie A."/>
        </authorList>
    </citation>
    <scope>NUCLEOTIDE SEQUENCE [LARGE SCALE GENOMIC DNA]</scope>
    <source>
        <strain evidence="1">JA-Hopewell-2020-01-JO</strain>
        <tissue evidence="1">Whole body</tissue>
    </source>
</reference>
<comment type="caution">
    <text evidence="1">The sequence shown here is derived from an EMBL/GenBank/DDBJ whole genome shotgun (WGS) entry which is preliminary data.</text>
</comment>